<sequence length="39" mass="4252">MKNPHCHSAAGEESPVFIFKTKIKIGDPLALQSQDGAER</sequence>
<organism evidence="1 2">
    <name type="scientific">Sulfurihydrogenibium yellowstonense SS-5</name>
    <dbReference type="NCBI Taxonomy" id="432331"/>
    <lineage>
        <taxon>Bacteria</taxon>
        <taxon>Pseudomonadati</taxon>
        <taxon>Aquificota</taxon>
        <taxon>Aquificia</taxon>
        <taxon>Aquificales</taxon>
        <taxon>Hydrogenothermaceae</taxon>
        <taxon>Sulfurihydrogenibium</taxon>
    </lineage>
</organism>
<evidence type="ECO:0000313" key="1">
    <source>
        <dbReference type="EMBL" id="EEP60006.1"/>
    </source>
</evidence>
<dbReference type="Proteomes" id="UP000005540">
    <property type="component" value="Unassembled WGS sequence"/>
</dbReference>
<dbReference type="EMBL" id="ABZS01000170">
    <property type="protein sequence ID" value="EEP60006.1"/>
    <property type="molecule type" value="Genomic_DNA"/>
</dbReference>
<protein>
    <submittedName>
        <fullName evidence="1">Uncharacterized protein</fullName>
    </submittedName>
</protein>
<name>C4FLP3_9AQUI</name>
<reference evidence="1 2" key="1">
    <citation type="submission" date="2009-04" db="EMBL/GenBank/DDBJ databases">
        <authorList>
            <person name="Reysenbach A.-L."/>
            <person name="Heidelberg J.F."/>
            <person name="Nelson W.C."/>
        </authorList>
    </citation>
    <scope>NUCLEOTIDE SEQUENCE [LARGE SCALE GENOMIC DNA]</scope>
    <source>
        <strain evidence="1 2">SS-5</strain>
    </source>
</reference>
<dbReference type="AlphaFoldDB" id="C4FLP3"/>
<keyword evidence="2" id="KW-1185">Reference proteome</keyword>
<proteinExistence type="predicted"/>
<accession>C4FLP3</accession>
<gene>
    <name evidence="1" type="ORF">SULYE_1497</name>
</gene>
<evidence type="ECO:0000313" key="2">
    <source>
        <dbReference type="Proteomes" id="UP000005540"/>
    </source>
</evidence>
<comment type="caution">
    <text evidence="1">The sequence shown here is derived from an EMBL/GenBank/DDBJ whole genome shotgun (WGS) entry which is preliminary data.</text>
</comment>